<dbReference type="CDD" id="cd05687">
    <property type="entry name" value="S1_RPS1_repeat_ec1_hs1"/>
    <property type="match status" value="1"/>
</dbReference>
<feature type="binding site" evidence="6">
    <location>
        <position position="127"/>
    </location>
    <ligand>
        <name>dimethylallyl diphosphate</name>
        <dbReference type="ChEBI" id="CHEBI:57623"/>
    </ligand>
</feature>
<keyword evidence="6" id="KW-0414">Isoprene biosynthesis</keyword>
<feature type="binding site" evidence="6">
    <location>
        <position position="127"/>
    </location>
    <ligand>
        <name>isopentenyl diphosphate</name>
        <dbReference type="ChEBI" id="CHEBI:128769"/>
    </ligand>
</feature>
<dbReference type="Proteomes" id="UP000679179">
    <property type="component" value="Unassembled WGS sequence"/>
</dbReference>
<feature type="binding site" evidence="6">
    <location>
        <position position="221"/>
    </location>
    <ligand>
        <name>(2E)-4-hydroxy-3-methylbut-2-enyl diphosphate</name>
        <dbReference type="ChEBI" id="CHEBI:128753"/>
    </ligand>
</feature>
<evidence type="ECO:0000256" key="3">
    <source>
        <dbReference type="ARBA" id="ARBA00023004"/>
    </source>
</evidence>
<keyword evidence="1 6" id="KW-0004">4Fe-4S</keyword>
<dbReference type="EC" id="1.17.7.4" evidence="6"/>
<dbReference type="Gene3D" id="2.40.50.140">
    <property type="entry name" value="Nucleic acid-binding proteins"/>
    <property type="match status" value="4"/>
</dbReference>
<dbReference type="PROSITE" id="PS50126">
    <property type="entry name" value="S1"/>
    <property type="match status" value="4"/>
</dbReference>
<evidence type="ECO:0000256" key="6">
    <source>
        <dbReference type="HAMAP-Rule" id="MF_00191"/>
    </source>
</evidence>
<dbReference type="SMART" id="SM00316">
    <property type="entry name" value="S1"/>
    <property type="match status" value="4"/>
</dbReference>
<dbReference type="Gene3D" id="3.40.1010.20">
    <property type="entry name" value="4-hydroxy-3-methylbut-2-enyl diphosphate reductase, catalytic domain"/>
    <property type="match status" value="2"/>
</dbReference>
<feature type="binding site" evidence="6">
    <location>
        <position position="77"/>
    </location>
    <ligand>
        <name>(2E)-4-hydroxy-3-methylbut-2-enyl diphosphate</name>
        <dbReference type="ChEBI" id="CHEBI:128753"/>
    </ligand>
</feature>
<comment type="catalytic activity">
    <reaction evidence="6">
        <text>dimethylallyl diphosphate + 2 oxidized [2Fe-2S]-[ferredoxin] + H2O = (2E)-4-hydroxy-3-methylbut-2-enyl diphosphate + 2 reduced [2Fe-2S]-[ferredoxin] + 2 H(+)</text>
        <dbReference type="Rhea" id="RHEA:24825"/>
        <dbReference type="Rhea" id="RHEA-COMP:10000"/>
        <dbReference type="Rhea" id="RHEA-COMP:10001"/>
        <dbReference type="ChEBI" id="CHEBI:15377"/>
        <dbReference type="ChEBI" id="CHEBI:15378"/>
        <dbReference type="ChEBI" id="CHEBI:33737"/>
        <dbReference type="ChEBI" id="CHEBI:33738"/>
        <dbReference type="ChEBI" id="CHEBI:57623"/>
        <dbReference type="ChEBI" id="CHEBI:128753"/>
        <dbReference type="EC" id="1.17.7.4"/>
    </reaction>
</comment>
<feature type="binding site" evidence="6">
    <location>
        <position position="219"/>
    </location>
    <ligand>
        <name>isopentenyl diphosphate</name>
        <dbReference type="ChEBI" id="CHEBI:128769"/>
    </ligand>
</feature>
<evidence type="ECO:0000313" key="9">
    <source>
        <dbReference type="Proteomes" id="UP000679179"/>
    </source>
</evidence>
<dbReference type="HAMAP" id="MF_00191">
    <property type="entry name" value="IspH"/>
    <property type="match status" value="1"/>
</dbReference>
<feature type="binding site" evidence="6">
    <location>
        <position position="127"/>
    </location>
    <ligand>
        <name>(2E)-4-hydroxy-3-methylbut-2-enyl diphosphate</name>
        <dbReference type="ChEBI" id="CHEBI:128753"/>
    </ligand>
</feature>
<sequence length="637" mass="71195">MRRVILAESAGFCFGVQRAVEETLKIQKEFNKKIYTLGPLIHNNDVVNMLKENNIFTIELEDIDSLFEGDIVVIRSHGVSYEVMEKLSQKGLKVINATCPYVTNIQKKANKYYKEGYKIVIVGDNNHPEVIGINGWCENSAIITKNGQFDEPLPNKVCVVSQTTEKGENWNKALQVIISSCKEILAFNTICSATEVRQKSAEELSKEVDAMIVIGGKNSSNTTKLYQICKKNCNKTYHIENFSELPEELICDDTIEKVGVTAGASTPDWIIKEVITKMSNNIDEVQNEQMELMNQLDKKIHIGEKIKGEILSVDNSSVIVAIEGYKADGIITSSELSIDPNVISDLKNNFKKGDIIEAKVLRLQNDDGYVVLSRIELEKEDSLNDIQNIFNLGEYINVKIKEVVNGGLITNYNGIRIFIPASQVDIRYVEDLDSFVGKNINIKIIEFNKEKGLKIVGSRKIVLEKEKAERAVNTLNSLEVGAIIKGVVRRFTDFGAFVEVAGIDGLIHISEISWGKVNHPSEVLKIDEEVSAKIIGLDIENKKLSLSIKALTPNPWTDIEEKYPEGNIVLGKVVRINDFGAFIELEPGVDGLAHISKLSFQKIKHPSEVLKIGEFIKAKILNVDKDSRRISLSIKDI</sequence>
<dbReference type="GO" id="GO:0046872">
    <property type="term" value="F:metal ion binding"/>
    <property type="evidence" value="ECO:0007669"/>
    <property type="project" value="UniProtKB-KW"/>
</dbReference>
<feature type="domain" description="S1 motif" evidence="7">
    <location>
        <begin position="393"/>
        <end position="466"/>
    </location>
</feature>
<keyword evidence="2 6" id="KW-0479">Metal-binding</keyword>
<feature type="binding site" evidence="6">
    <location>
        <position position="99"/>
    </location>
    <ligand>
        <name>[4Fe-4S] cluster</name>
        <dbReference type="ChEBI" id="CHEBI:49883"/>
    </ligand>
</feature>
<dbReference type="GO" id="GO:0051539">
    <property type="term" value="F:4 iron, 4 sulfur cluster binding"/>
    <property type="evidence" value="ECO:0007669"/>
    <property type="project" value="UniProtKB-UniRule"/>
</dbReference>
<feature type="binding site" evidence="6">
    <location>
        <position position="13"/>
    </location>
    <ligand>
        <name>[4Fe-4S] cluster</name>
        <dbReference type="ChEBI" id="CHEBI:49883"/>
    </ligand>
</feature>
<dbReference type="EMBL" id="BOPZ01000048">
    <property type="protein sequence ID" value="GIM30643.1"/>
    <property type="molecule type" value="Genomic_DNA"/>
</dbReference>
<dbReference type="PRINTS" id="PR00681">
    <property type="entry name" value="RIBOSOMALS1"/>
</dbReference>
<dbReference type="InterPro" id="IPR003451">
    <property type="entry name" value="LytB/IspH"/>
</dbReference>
<feature type="binding site" evidence="6">
    <location>
        <position position="77"/>
    </location>
    <ligand>
        <name>dimethylallyl diphosphate</name>
        <dbReference type="ChEBI" id="CHEBI:57623"/>
    </ligand>
</feature>
<dbReference type="InterPro" id="IPR035104">
    <property type="entry name" value="Ribosomal_protein_S1-like"/>
</dbReference>
<keyword evidence="6" id="KW-0560">Oxidoreductase</keyword>
<dbReference type="InterPro" id="IPR012340">
    <property type="entry name" value="NA-bd_OB-fold"/>
</dbReference>
<comment type="cofactor">
    <cofactor evidence="6">
        <name>[4Fe-4S] cluster</name>
        <dbReference type="ChEBI" id="CHEBI:49883"/>
    </cofactor>
    <text evidence="6">Binds 1 [4Fe-4S] cluster per subunit.</text>
</comment>
<dbReference type="RefSeq" id="WP_212905310.1">
    <property type="nucleotide sequence ID" value="NZ_BOPZ01000048.1"/>
</dbReference>
<comment type="pathway">
    <text evidence="6">Isoprenoid biosynthesis; dimethylallyl diphosphate biosynthesis; dimethylallyl diphosphate from (2E)-4-hydroxy-3-methylbutenyl diphosphate: step 1/1.</text>
</comment>
<feature type="binding site" evidence="6">
    <location>
        <position position="220"/>
    </location>
    <ligand>
        <name>dimethylallyl diphosphate</name>
        <dbReference type="ChEBI" id="CHEBI:57623"/>
    </ligand>
</feature>
<keyword evidence="9" id="KW-1185">Reference proteome</keyword>
<protein>
    <recommendedName>
        <fullName evidence="6">4-hydroxy-3-methylbut-2-enyl diphosphate reductase</fullName>
        <shortName evidence="6">HMBPP reductase</shortName>
        <ecNumber evidence="6">1.17.7.4</ecNumber>
    </recommendedName>
</protein>
<evidence type="ECO:0000256" key="4">
    <source>
        <dbReference type="ARBA" id="ARBA00023014"/>
    </source>
</evidence>
<feature type="binding site" evidence="6">
    <location>
        <position position="265"/>
    </location>
    <ligand>
        <name>dimethylallyl diphosphate</name>
        <dbReference type="ChEBI" id="CHEBI:57623"/>
    </ligand>
</feature>
<keyword evidence="3 6" id="KW-0408">Iron</keyword>
<feature type="domain" description="S1 motif" evidence="7">
    <location>
        <begin position="566"/>
        <end position="635"/>
    </location>
</feature>
<dbReference type="NCBIfam" id="TIGR00216">
    <property type="entry name" value="ispH_lytB"/>
    <property type="match status" value="1"/>
</dbReference>
<dbReference type="AlphaFoldDB" id="A0A919S3Q8"/>
<comment type="catalytic activity">
    <reaction evidence="6">
        <text>isopentenyl diphosphate + 2 oxidized [2Fe-2S]-[ferredoxin] + H2O = (2E)-4-hydroxy-3-methylbut-2-enyl diphosphate + 2 reduced [2Fe-2S]-[ferredoxin] + 2 H(+)</text>
        <dbReference type="Rhea" id="RHEA:24488"/>
        <dbReference type="Rhea" id="RHEA-COMP:10000"/>
        <dbReference type="Rhea" id="RHEA-COMP:10001"/>
        <dbReference type="ChEBI" id="CHEBI:15377"/>
        <dbReference type="ChEBI" id="CHEBI:15378"/>
        <dbReference type="ChEBI" id="CHEBI:33737"/>
        <dbReference type="ChEBI" id="CHEBI:33738"/>
        <dbReference type="ChEBI" id="CHEBI:128753"/>
        <dbReference type="ChEBI" id="CHEBI:128769"/>
        <dbReference type="EC" id="1.17.7.4"/>
    </reaction>
</comment>
<keyword evidence="4 6" id="KW-0411">Iron-sulfur</keyword>
<comment type="pathway">
    <text evidence="6">Isoprenoid biosynthesis; isopentenyl diphosphate biosynthesis via DXP pathway; isopentenyl diphosphate from 1-deoxy-D-xylulose 5-phosphate: step 6/6.</text>
</comment>
<dbReference type="GO" id="GO:0003676">
    <property type="term" value="F:nucleic acid binding"/>
    <property type="evidence" value="ECO:0007669"/>
    <property type="project" value="InterPro"/>
</dbReference>
<accession>A0A919S3Q8</accession>
<evidence type="ECO:0000259" key="7">
    <source>
        <dbReference type="PROSITE" id="PS50126"/>
    </source>
</evidence>
<feature type="binding site" evidence="6">
    <location>
        <position position="163"/>
    </location>
    <ligand>
        <name>(2E)-4-hydroxy-3-methylbut-2-enyl diphosphate</name>
        <dbReference type="ChEBI" id="CHEBI:128753"/>
    </ligand>
</feature>
<feature type="active site" description="Proton donor" evidence="6">
    <location>
        <position position="129"/>
    </location>
</feature>
<feature type="binding site" evidence="6">
    <location>
        <position position="42"/>
    </location>
    <ligand>
        <name>(2E)-4-hydroxy-3-methylbut-2-enyl diphosphate</name>
        <dbReference type="ChEBI" id="CHEBI:128753"/>
    </ligand>
</feature>
<comment type="similarity">
    <text evidence="6">Belongs to the IspH family.</text>
</comment>
<organism evidence="8 9">
    <name type="scientific">Clostridium polyendosporum</name>
    <dbReference type="NCBI Taxonomy" id="69208"/>
    <lineage>
        <taxon>Bacteria</taxon>
        <taxon>Bacillati</taxon>
        <taxon>Bacillota</taxon>
        <taxon>Clostridia</taxon>
        <taxon>Eubacteriales</taxon>
        <taxon>Clostridiaceae</taxon>
        <taxon>Clostridium</taxon>
    </lineage>
</organism>
<comment type="function">
    <text evidence="5">Binds mRNA; thus facilitating recognition of the initiation point. It is needed to translate mRNA with a short Shine-Dalgarno (SD) purine-rich sequence.</text>
</comment>
<name>A0A919S3Q8_9CLOT</name>
<dbReference type="SUPFAM" id="SSF50249">
    <property type="entry name" value="Nucleic acid-binding proteins"/>
    <property type="match status" value="4"/>
</dbReference>
<dbReference type="Pfam" id="PF02401">
    <property type="entry name" value="LYTB"/>
    <property type="match status" value="1"/>
</dbReference>
<evidence type="ECO:0000256" key="5">
    <source>
        <dbReference type="ARBA" id="ARBA00025604"/>
    </source>
</evidence>
<feature type="binding site" evidence="6">
    <location>
        <position position="221"/>
    </location>
    <ligand>
        <name>isopentenyl diphosphate</name>
        <dbReference type="ChEBI" id="CHEBI:128769"/>
    </ligand>
</feature>
<dbReference type="Gene3D" id="3.40.50.11270">
    <property type="match status" value="1"/>
</dbReference>
<evidence type="ECO:0000256" key="1">
    <source>
        <dbReference type="ARBA" id="ARBA00022485"/>
    </source>
</evidence>
<dbReference type="Pfam" id="PF00575">
    <property type="entry name" value="S1"/>
    <property type="match status" value="4"/>
</dbReference>
<feature type="binding site" evidence="6">
    <location>
        <position position="191"/>
    </location>
    <ligand>
        <name>[4Fe-4S] cluster</name>
        <dbReference type="ChEBI" id="CHEBI:49883"/>
    </ligand>
</feature>
<dbReference type="GO" id="GO:0050992">
    <property type="term" value="P:dimethylallyl diphosphate biosynthetic process"/>
    <property type="evidence" value="ECO:0007669"/>
    <property type="project" value="UniProtKB-UniRule"/>
</dbReference>
<dbReference type="GO" id="GO:0016114">
    <property type="term" value="P:terpenoid biosynthetic process"/>
    <property type="evidence" value="ECO:0007669"/>
    <property type="project" value="UniProtKB-UniRule"/>
</dbReference>
<dbReference type="CDD" id="cd05688">
    <property type="entry name" value="S1_RPS1_repeat_ec3"/>
    <property type="match status" value="2"/>
</dbReference>
<dbReference type="CDD" id="cd13944">
    <property type="entry name" value="lytB_ispH"/>
    <property type="match status" value="1"/>
</dbReference>
<feature type="binding site" evidence="6">
    <location>
        <position position="219"/>
    </location>
    <ligand>
        <name>dimethylallyl diphosphate</name>
        <dbReference type="ChEBI" id="CHEBI:57623"/>
    </ligand>
</feature>
<feature type="binding site" evidence="6">
    <location>
        <position position="265"/>
    </location>
    <ligand>
        <name>isopentenyl diphosphate</name>
        <dbReference type="ChEBI" id="CHEBI:128769"/>
    </ligand>
</feature>
<dbReference type="NCBIfam" id="NF005208">
    <property type="entry name" value="PRK06676.1"/>
    <property type="match status" value="1"/>
</dbReference>
<feature type="binding site" evidence="6">
    <location>
        <position position="220"/>
    </location>
    <ligand>
        <name>(2E)-4-hydroxy-3-methylbut-2-enyl diphosphate</name>
        <dbReference type="ChEBI" id="CHEBI:128753"/>
    </ligand>
</feature>
<feature type="binding site" evidence="6">
    <location>
        <position position="42"/>
    </location>
    <ligand>
        <name>dimethylallyl diphosphate</name>
        <dbReference type="ChEBI" id="CHEBI:57623"/>
    </ligand>
</feature>
<dbReference type="NCBIfam" id="NF002187">
    <property type="entry name" value="PRK01045.1-1"/>
    <property type="match status" value="1"/>
</dbReference>
<feature type="binding site" evidence="6">
    <location>
        <position position="77"/>
    </location>
    <ligand>
        <name>isopentenyl diphosphate</name>
        <dbReference type="ChEBI" id="CHEBI:128769"/>
    </ligand>
</feature>
<feature type="domain" description="S1 motif" evidence="7">
    <location>
        <begin position="481"/>
        <end position="549"/>
    </location>
</feature>
<reference evidence="8" key="1">
    <citation type="submission" date="2021-03" db="EMBL/GenBank/DDBJ databases">
        <title>Taxonomic study of Clostridium polyendosporum from meadow-gley soil under rice.</title>
        <authorList>
            <person name="Kobayashi H."/>
            <person name="Tanizawa Y."/>
            <person name="Yagura M."/>
        </authorList>
    </citation>
    <scope>NUCLEOTIDE SEQUENCE</scope>
    <source>
        <strain evidence="8">JCM 30710</strain>
    </source>
</reference>
<dbReference type="PANTHER" id="PTHR30426">
    <property type="entry name" value="4-HYDROXY-3-METHYLBUT-2-ENYL DIPHOSPHATE REDUCTASE"/>
    <property type="match status" value="1"/>
</dbReference>
<gene>
    <name evidence="6" type="primary">ispH</name>
    <name evidence="8" type="ORF">CPJCM30710_33090</name>
</gene>
<dbReference type="GO" id="GO:0051745">
    <property type="term" value="F:4-hydroxy-3-methylbut-2-enyl diphosphate reductase activity"/>
    <property type="evidence" value="ECO:0007669"/>
    <property type="project" value="UniProtKB-UniRule"/>
</dbReference>
<dbReference type="CDD" id="cd04465">
    <property type="entry name" value="S1_RPS1_repeat_ec2_hs2"/>
    <property type="match status" value="1"/>
</dbReference>
<dbReference type="FunFam" id="2.40.50.140:FF:000103">
    <property type="entry name" value="protein RRP5 homolog"/>
    <property type="match status" value="1"/>
</dbReference>
<feature type="binding site" evidence="6">
    <location>
        <position position="42"/>
    </location>
    <ligand>
        <name>isopentenyl diphosphate</name>
        <dbReference type="ChEBI" id="CHEBI:128769"/>
    </ligand>
</feature>
<dbReference type="InterPro" id="IPR003029">
    <property type="entry name" value="S1_domain"/>
</dbReference>
<comment type="caution">
    <text evidence="8">The sequence shown here is derived from an EMBL/GenBank/DDBJ whole genome shotgun (WGS) entry which is preliminary data.</text>
</comment>
<evidence type="ECO:0000313" key="8">
    <source>
        <dbReference type="EMBL" id="GIM30643.1"/>
    </source>
</evidence>
<feature type="binding site" evidence="6">
    <location>
        <position position="220"/>
    </location>
    <ligand>
        <name>isopentenyl diphosphate</name>
        <dbReference type="ChEBI" id="CHEBI:128769"/>
    </ligand>
</feature>
<comment type="function">
    <text evidence="6">Catalyzes the conversion of 1-hydroxy-2-methyl-2-(E)-butenyl 4-diphosphate (HMBPP) into a mixture of isopentenyl diphosphate (IPP) and dimethylallyl diphosphate (DMAPP). Acts in the terminal step of the DOXP/MEP pathway for isoprenoid precursor biosynthesis.</text>
</comment>
<dbReference type="GO" id="GO:0019288">
    <property type="term" value="P:isopentenyl diphosphate biosynthetic process, methylerythritol 4-phosphate pathway"/>
    <property type="evidence" value="ECO:0007669"/>
    <property type="project" value="UniProtKB-UniRule"/>
</dbReference>
<evidence type="ECO:0000256" key="2">
    <source>
        <dbReference type="ARBA" id="ARBA00022723"/>
    </source>
</evidence>
<proteinExistence type="inferred from homology"/>
<feature type="binding site" evidence="6">
    <location>
        <position position="265"/>
    </location>
    <ligand>
        <name>(2E)-4-hydroxy-3-methylbut-2-enyl diphosphate</name>
        <dbReference type="ChEBI" id="CHEBI:128753"/>
    </ligand>
</feature>
<dbReference type="NCBIfam" id="NF000907">
    <property type="entry name" value="PRK00087.1"/>
    <property type="match status" value="1"/>
</dbReference>
<feature type="binding site" evidence="6">
    <location>
        <position position="221"/>
    </location>
    <ligand>
        <name>dimethylallyl diphosphate</name>
        <dbReference type="ChEBI" id="CHEBI:57623"/>
    </ligand>
</feature>
<dbReference type="PANTHER" id="PTHR30426:SF0">
    <property type="entry name" value="4-HYDROXY-3-METHYLBUT-2-ENYL DIPHOSPHATE REDUCTASE"/>
    <property type="match status" value="1"/>
</dbReference>
<feature type="domain" description="S1 motif" evidence="7">
    <location>
        <begin position="303"/>
        <end position="375"/>
    </location>
</feature>
<feature type="binding site" evidence="6">
    <location>
        <position position="219"/>
    </location>
    <ligand>
        <name>(2E)-4-hydroxy-3-methylbut-2-enyl diphosphate</name>
        <dbReference type="ChEBI" id="CHEBI:128753"/>
    </ligand>
</feature>
<dbReference type="NCBIfam" id="NF009024">
    <property type="entry name" value="PRK12360.1"/>
    <property type="match status" value="1"/>
</dbReference>